<feature type="transmembrane region" description="Helical" evidence="7">
    <location>
        <begin position="141"/>
        <end position="159"/>
    </location>
</feature>
<feature type="transmembrane region" description="Helical" evidence="7">
    <location>
        <begin position="53"/>
        <end position="83"/>
    </location>
</feature>
<feature type="transmembrane region" description="Helical" evidence="7">
    <location>
        <begin position="104"/>
        <end position="129"/>
    </location>
</feature>
<dbReference type="GO" id="GO:0042910">
    <property type="term" value="F:xenobiotic transmembrane transporter activity"/>
    <property type="evidence" value="ECO:0007669"/>
    <property type="project" value="InterPro"/>
</dbReference>
<feature type="transmembrane region" description="Helical" evidence="7">
    <location>
        <begin position="197"/>
        <end position="218"/>
    </location>
</feature>
<dbReference type="Proteomes" id="UP000273278">
    <property type="component" value="Chromosome"/>
</dbReference>
<organism evidence="8 9">
    <name type="scientific">Methanomethylophilus alvi</name>
    <dbReference type="NCBI Taxonomy" id="1291540"/>
    <lineage>
        <taxon>Archaea</taxon>
        <taxon>Methanobacteriati</taxon>
        <taxon>Thermoplasmatota</taxon>
        <taxon>Thermoplasmata</taxon>
        <taxon>Methanomassiliicoccales</taxon>
        <taxon>Methanomethylophilaceae</taxon>
        <taxon>Methanomethylophilus</taxon>
    </lineage>
</organism>
<feature type="transmembrane region" description="Helical" evidence="7">
    <location>
        <begin position="290"/>
        <end position="309"/>
    </location>
</feature>
<dbReference type="GO" id="GO:0005886">
    <property type="term" value="C:plasma membrane"/>
    <property type="evidence" value="ECO:0007669"/>
    <property type="project" value="UniProtKB-SubCell"/>
</dbReference>
<evidence type="ECO:0000256" key="1">
    <source>
        <dbReference type="ARBA" id="ARBA00004651"/>
    </source>
</evidence>
<keyword evidence="3" id="KW-1003">Cell membrane</keyword>
<keyword evidence="6 7" id="KW-0472">Membrane</keyword>
<comment type="subcellular location">
    <subcellularLocation>
        <location evidence="1">Cell membrane</location>
        <topology evidence="1">Multi-pass membrane protein</topology>
    </subcellularLocation>
</comment>
<dbReference type="GeneID" id="41321733"/>
<sequence length="456" mass="49919">MAEKQLTADAKNMLGDPKTALRLMAVPMFVSLMVAQVNTFVDTFWCSSLGTVALAAVGIVTSFYLILSGIGSGIGIGISASVAAKVATRRKEEADNIASVSIKFMFVIGLLCIPIMLLIADPVLMAVGGTDTYDDGKAYGLPYYLGAPIIILQGIFAGILRGEGASRRSMVMMVTAAVLNIVLDPLFTFVFDWGICGLSWATVTSTAASLLLFLYWYYVKPETTYIDLHVKSARMEKHVLKDFLSVGVPKAVESDIMAAVNFVLNYFVVFCWGSYGYAVYATSWKYVDLMLVPSVALAGALVPIAAAAFSKHDFPKMRFSYGYAMAWTLIITAVIAAVLYVFMDYAAIIFTYSEGSIAMRADIIHVTKIFLIIGVLFSAINISSSLLQAMRMANNSMWSTFARNILLIFVFGATCTISPDAMWWGFVICEIVGLVIMCGWAEIGYKMRLKEYKHHF</sequence>
<feature type="transmembrane region" description="Helical" evidence="7">
    <location>
        <begin position="321"/>
        <end position="343"/>
    </location>
</feature>
<dbReference type="Pfam" id="PF01554">
    <property type="entry name" value="MatE"/>
    <property type="match status" value="2"/>
</dbReference>
<reference evidence="8 9" key="1">
    <citation type="submission" date="2016-10" db="EMBL/GenBank/DDBJ databases">
        <title>Complete genome of the TMA-utilizing, human hosted archaeon Methanomethylophilus alvus Gen. nov, sp. nov., strain Mx-05, derived from a pure culture.</title>
        <authorList>
            <person name="Brugere J.-F."/>
            <person name="Ben Hania W."/>
            <person name="Chaudhary P.P."/>
            <person name="Gaci N."/>
            <person name="Borrel G."/>
            <person name="Cao Van Tuat L."/>
            <person name="Fardeau M.-L."/>
            <person name="Harris H.M.B."/>
            <person name="O'Toole P.W."/>
            <person name="Ollivier B."/>
        </authorList>
    </citation>
    <scope>NUCLEOTIDE SEQUENCE [LARGE SCALE GENOMIC DNA]</scope>
    <source>
        <strain evidence="8 9">Mx-05</strain>
    </source>
</reference>
<dbReference type="InterPro" id="IPR052031">
    <property type="entry name" value="Membrane_Transporter-Flippase"/>
</dbReference>
<evidence type="ECO:0000256" key="6">
    <source>
        <dbReference type="ARBA" id="ARBA00023136"/>
    </source>
</evidence>
<feature type="transmembrane region" description="Helical" evidence="7">
    <location>
        <begin position="425"/>
        <end position="445"/>
    </location>
</feature>
<evidence type="ECO:0000256" key="3">
    <source>
        <dbReference type="ARBA" id="ARBA00022475"/>
    </source>
</evidence>
<accession>A0A3G3IHS1</accession>
<dbReference type="NCBIfam" id="TIGR00797">
    <property type="entry name" value="matE"/>
    <property type="match status" value="1"/>
</dbReference>
<dbReference type="PANTHER" id="PTHR43549">
    <property type="entry name" value="MULTIDRUG RESISTANCE PROTEIN YPNP-RELATED"/>
    <property type="match status" value="1"/>
</dbReference>
<dbReference type="OMA" id="MLPGTMM"/>
<dbReference type="RefSeq" id="WP_015504834.1">
    <property type="nucleotide sequence ID" value="NZ_CP017686.1"/>
</dbReference>
<evidence type="ECO:0000256" key="5">
    <source>
        <dbReference type="ARBA" id="ARBA00022989"/>
    </source>
</evidence>
<dbReference type="GO" id="GO:0015297">
    <property type="term" value="F:antiporter activity"/>
    <property type="evidence" value="ECO:0007669"/>
    <property type="project" value="InterPro"/>
</dbReference>
<feature type="transmembrane region" description="Helical" evidence="7">
    <location>
        <begin position="258"/>
        <end position="278"/>
    </location>
</feature>
<keyword evidence="5 7" id="KW-1133">Transmembrane helix</keyword>
<dbReference type="EMBL" id="CP017686">
    <property type="protein sequence ID" value="AYQ55094.1"/>
    <property type="molecule type" value="Genomic_DNA"/>
</dbReference>
<evidence type="ECO:0000256" key="4">
    <source>
        <dbReference type="ARBA" id="ARBA00022692"/>
    </source>
</evidence>
<evidence type="ECO:0000313" key="8">
    <source>
        <dbReference type="EMBL" id="AYQ55094.1"/>
    </source>
</evidence>
<keyword evidence="4 7" id="KW-0812">Transmembrane</keyword>
<gene>
    <name evidence="8" type="ORF">BKD89_04660</name>
</gene>
<dbReference type="InterPro" id="IPR048279">
    <property type="entry name" value="MdtK-like"/>
</dbReference>
<dbReference type="AlphaFoldDB" id="A0A3G3IHS1"/>
<dbReference type="PANTHER" id="PTHR43549:SF2">
    <property type="entry name" value="MULTIDRUG RESISTANCE PROTEIN NORM-RELATED"/>
    <property type="match status" value="1"/>
</dbReference>
<dbReference type="PIRSF" id="PIRSF006603">
    <property type="entry name" value="DinF"/>
    <property type="match status" value="1"/>
</dbReference>
<keyword evidence="2" id="KW-0813">Transport</keyword>
<feature type="transmembrane region" description="Helical" evidence="7">
    <location>
        <begin position="401"/>
        <end position="419"/>
    </location>
</feature>
<dbReference type="InterPro" id="IPR002528">
    <property type="entry name" value="MATE_fam"/>
</dbReference>
<protein>
    <recommendedName>
        <fullName evidence="10">MATE family efflux transporter</fullName>
    </recommendedName>
</protein>
<proteinExistence type="predicted"/>
<feature type="transmembrane region" description="Helical" evidence="7">
    <location>
        <begin position="171"/>
        <end position="191"/>
    </location>
</feature>
<evidence type="ECO:0000256" key="7">
    <source>
        <dbReference type="SAM" id="Phobius"/>
    </source>
</evidence>
<evidence type="ECO:0000256" key="2">
    <source>
        <dbReference type="ARBA" id="ARBA00022448"/>
    </source>
</evidence>
<name>A0A3G3IHS1_9ARCH</name>
<feature type="transmembrane region" description="Helical" evidence="7">
    <location>
        <begin position="21"/>
        <end position="41"/>
    </location>
</feature>
<evidence type="ECO:0008006" key="10">
    <source>
        <dbReference type="Google" id="ProtNLM"/>
    </source>
</evidence>
<feature type="transmembrane region" description="Helical" evidence="7">
    <location>
        <begin position="363"/>
        <end position="380"/>
    </location>
</feature>
<evidence type="ECO:0000313" key="9">
    <source>
        <dbReference type="Proteomes" id="UP000273278"/>
    </source>
</evidence>